<keyword evidence="1" id="KW-0472">Membrane</keyword>
<dbReference type="EMBL" id="MU005580">
    <property type="protein sequence ID" value="KAF2684771.1"/>
    <property type="molecule type" value="Genomic_DNA"/>
</dbReference>
<evidence type="ECO:0000313" key="2">
    <source>
        <dbReference type="EMBL" id="KAF2684771.1"/>
    </source>
</evidence>
<evidence type="ECO:0000313" key="3">
    <source>
        <dbReference type="Proteomes" id="UP000799291"/>
    </source>
</evidence>
<protein>
    <submittedName>
        <fullName evidence="2">Uncharacterized protein</fullName>
    </submittedName>
</protein>
<feature type="transmembrane region" description="Helical" evidence="1">
    <location>
        <begin position="46"/>
        <end position="66"/>
    </location>
</feature>
<proteinExistence type="predicted"/>
<sequence length="117" mass="12526">MHKSAWIFASTAFVKHTIVPELENPGPSARLAQTAGGGHAGAQGKVVSWTVAPLFVSVTGAVFAGGEPRRVYIHRGGWVRAALLFLQVASSVVCLYQFFCLFFGNPSRGLYKSSKSL</sequence>
<evidence type="ECO:0000256" key="1">
    <source>
        <dbReference type="SAM" id="Phobius"/>
    </source>
</evidence>
<feature type="transmembrane region" description="Helical" evidence="1">
    <location>
        <begin position="78"/>
        <end position="104"/>
    </location>
</feature>
<organism evidence="2 3">
    <name type="scientific">Lentithecium fluviatile CBS 122367</name>
    <dbReference type="NCBI Taxonomy" id="1168545"/>
    <lineage>
        <taxon>Eukaryota</taxon>
        <taxon>Fungi</taxon>
        <taxon>Dikarya</taxon>
        <taxon>Ascomycota</taxon>
        <taxon>Pezizomycotina</taxon>
        <taxon>Dothideomycetes</taxon>
        <taxon>Pleosporomycetidae</taxon>
        <taxon>Pleosporales</taxon>
        <taxon>Massarineae</taxon>
        <taxon>Lentitheciaceae</taxon>
        <taxon>Lentithecium</taxon>
    </lineage>
</organism>
<dbReference type="Proteomes" id="UP000799291">
    <property type="component" value="Unassembled WGS sequence"/>
</dbReference>
<name>A0A6G1J3I5_9PLEO</name>
<dbReference type="AlphaFoldDB" id="A0A6G1J3I5"/>
<keyword evidence="1" id="KW-0812">Transmembrane</keyword>
<keyword evidence="1" id="KW-1133">Transmembrane helix</keyword>
<gene>
    <name evidence="2" type="ORF">K458DRAFT_417638</name>
</gene>
<accession>A0A6G1J3I5</accession>
<keyword evidence="3" id="KW-1185">Reference proteome</keyword>
<reference evidence="2" key="1">
    <citation type="journal article" date="2020" name="Stud. Mycol.">
        <title>101 Dothideomycetes genomes: a test case for predicting lifestyles and emergence of pathogens.</title>
        <authorList>
            <person name="Haridas S."/>
            <person name="Albert R."/>
            <person name="Binder M."/>
            <person name="Bloem J."/>
            <person name="Labutti K."/>
            <person name="Salamov A."/>
            <person name="Andreopoulos B."/>
            <person name="Baker S."/>
            <person name="Barry K."/>
            <person name="Bills G."/>
            <person name="Bluhm B."/>
            <person name="Cannon C."/>
            <person name="Castanera R."/>
            <person name="Culley D."/>
            <person name="Daum C."/>
            <person name="Ezra D."/>
            <person name="Gonzalez J."/>
            <person name="Henrissat B."/>
            <person name="Kuo A."/>
            <person name="Liang C."/>
            <person name="Lipzen A."/>
            <person name="Lutzoni F."/>
            <person name="Magnuson J."/>
            <person name="Mondo S."/>
            <person name="Nolan M."/>
            <person name="Ohm R."/>
            <person name="Pangilinan J."/>
            <person name="Park H.-J."/>
            <person name="Ramirez L."/>
            <person name="Alfaro M."/>
            <person name="Sun H."/>
            <person name="Tritt A."/>
            <person name="Yoshinaga Y."/>
            <person name="Zwiers L.-H."/>
            <person name="Turgeon B."/>
            <person name="Goodwin S."/>
            <person name="Spatafora J."/>
            <person name="Crous P."/>
            <person name="Grigoriev I."/>
        </authorList>
    </citation>
    <scope>NUCLEOTIDE SEQUENCE</scope>
    <source>
        <strain evidence="2">CBS 122367</strain>
    </source>
</reference>